<dbReference type="InterPro" id="IPR008929">
    <property type="entry name" value="Chondroitin_lyas"/>
</dbReference>
<keyword evidence="3" id="KW-1185">Reference proteome</keyword>
<sequence>MKWFARLSVILGVILMGLSWQHQPQSVQAATVSPLITAYQPQLKTATYSTSYTDASGQTQQVDLTHPGITLSASQLTTMQKQVRAGVEPWASAFTAYANDSFARKVNPRIYFEANNDIFIHIPGPWAIAGYSNPSEYVGDRVNKDGATIFKQTIMWYLTGDEAYRANAMNAMRTYEKIQSVQPHRNFRFATLSYWLSASAEILRATDGPTESLNWTQTDTDNLTQVSGKLANAYDIHSYFMNQHQFTVMGAMGRAIFTNDYPLYAEAVEATTVNNQGQHGGKNGSIMYEMRWMTQNDATGAALAPADQHVQLMEMGRDVGHAWDDVGGLSTLVQTIYSQGTKVDPSSGTVSFQNNAVNPFNFLDDRLLAGTTYMLRYEKGEDVPWTPADSGLGIYNQINSSGRGRIDPFLGILYNYYKYDQGADMTAAKYQPLTQAYEAAMPEGTSFDYPAAGTLLFTRDKTTVPPSQPTESGWNGFWTGVYNWFKQAIEYVWHWIAPNS</sequence>
<dbReference type="RefSeq" id="WP_057002498.1">
    <property type="nucleotide sequence ID" value="NZ_AZGA01000020.1"/>
</dbReference>
<feature type="chain" id="PRO_5006413573" description="Alginate lyase domain-containing protein" evidence="1">
    <location>
        <begin position="30"/>
        <end position="500"/>
    </location>
</feature>
<dbReference type="Proteomes" id="UP000051236">
    <property type="component" value="Unassembled WGS sequence"/>
</dbReference>
<gene>
    <name evidence="2" type="ORF">FC83_GL001956</name>
</gene>
<dbReference type="STRING" id="1423734.FC83_GL001956"/>
<protein>
    <recommendedName>
        <fullName evidence="4">Alginate lyase domain-containing protein</fullName>
    </recommendedName>
</protein>
<reference evidence="2 3" key="1">
    <citation type="journal article" date="2015" name="Genome Announc.">
        <title>Expanding the biotechnology potential of lactobacilli through comparative genomics of 213 strains and associated genera.</title>
        <authorList>
            <person name="Sun Z."/>
            <person name="Harris H.M."/>
            <person name="McCann A."/>
            <person name="Guo C."/>
            <person name="Argimon S."/>
            <person name="Zhang W."/>
            <person name="Yang X."/>
            <person name="Jeffery I.B."/>
            <person name="Cooney J.C."/>
            <person name="Kagawa T.F."/>
            <person name="Liu W."/>
            <person name="Song Y."/>
            <person name="Salvetti E."/>
            <person name="Wrobel A."/>
            <person name="Rasinkangas P."/>
            <person name="Parkhill J."/>
            <person name="Rea M.C."/>
            <person name="O'Sullivan O."/>
            <person name="Ritari J."/>
            <person name="Douillard F.P."/>
            <person name="Paul Ross R."/>
            <person name="Yang R."/>
            <person name="Briner A.E."/>
            <person name="Felis G.E."/>
            <person name="de Vos W.M."/>
            <person name="Barrangou R."/>
            <person name="Klaenhammer T.R."/>
            <person name="Caufield P.W."/>
            <person name="Cui Y."/>
            <person name="Zhang H."/>
            <person name="O'Toole P.W."/>
        </authorList>
    </citation>
    <scope>NUCLEOTIDE SEQUENCE [LARGE SCALE GENOMIC DNA]</scope>
    <source>
        <strain evidence="2 3">DSM 18527</strain>
    </source>
</reference>
<evidence type="ECO:0000256" key="1">
    <source>
        <dbReference type="SAM" id="SignalP"/>
    </source>
</evidence>
<evidence type="ECO:0008006" key="4">
    <source>
        <dbReference type="Google" id="ProtNLM"/>
    </source>
</evidence>
<name>A0A0R1Y6B2_9LACO</name>
<evidence type="ECO:0000313" key="2">
    <source>
        <dbReference type="EMBL" id="KRM34819.1"/>
    </source>
</evidence>
<accession>A0A0R1Y6B2</accession>
<dbReference type="PATRIC" id="fig|1423734.3.peg.1980"/>
<comment type="caution">
    <text evidence="2">The sequence shown here is derived from an EMBL/GenBank/DDBJ whole genome shotgun (WGS) entry which is preliminary data.</text>
</comment>
<feature type="signal peptide" evidence="1">
    <location>
        <begin position="1"/>
        <end position="29"/>
    </location>
</feature>
<evidence type="ECO:0000313" key="3">
    <source>
        <dbReference type="Proteomes" id="UP000051236"/>
    </source>
</evidence>
<dbReference type="SUPFAM" id="SSF48230">
    <property type="entry name" value="Chondroitin AC/alginate lyase"/>
    <property type="match status" value="1"/>
</dbReference>
<dbReference type="AlphaFoldDB" id="A0A0R1Y6B2"/>
<organism evidence="2 3">
    <name type="scientific">Agrilactobacillus composti DSM 18527 = JCM 14202</name>
    <dbReference type="NCBI Taxonomy" id="1423734"/>
    <lineage>
        <taxon>Bacteria</taxon>
        <taxon>Bacillati</taxon>
        <taxon>Bacillota</taxon>
        <taxon>Bacilli</taxon>
        <taxon>Lactobacillales</taxon>
        <taxon>Lactobacillaceae</taxon>
        <taxon>Agrilactobacillus</taxon>
    </lineage>
</organism>
<dbReference type="eggNOG" id="COG4733">
    <property type="taxonomic scope" value="Bacteria"/>
</dbReference>
<proteinExistence type="predicted"/>
<dbReference type="EMBL" id="AZGA01000020">
    <property type="protein sequence ID" value="KRM34819.1"/>
    <property type="molecule type" value="Genomic_DNA"/>
</dbReference>
<keyword evidence="1" id="KW-0732">Signal</keyword>